<name>A0A6A7BY53_9PEZI</name>
<dbReference type="InterPro" id="IPR001242">
    <property type="entry name" value="Condensation_dom"/>
</dbReference>
<dbReference type="Gene3D" id="3.30.559.10">
    <property type="entry name" value="Chloramphenicol acetyltransferase-like domain"/>
    <property type="match status" value="7"/>
</dbReference>
<feature type="domain" description="Carrier" evidence="6">
    <location>
        <begin position="3162"/>
        <end position="3239"/>
    </location>
</feature>
<dbReference type="FunFam" id="3.30.300.30:FF:000015">
    <property type="entry name" value="Nonribosomal peptide synthase SidD"/>
    <property type="match status" value="1"/>
</dbReference>
<dbReference type="InterPro" id="IPR036736">
    <property type="entry name" value="ACP-like_sf"/>
</dbReference>
<dbReference type="PANTHER" id="PTHR45527">
    <property type="entry name" value="NONRIBOSOMAL PEPTIDE SYNTHETASE"/>
    <property type="match status" value="1"/>
</dbReference>
<dbReference type="Pfam" id="PF00550">
    <property type="entry name" value="PP-binding"/>
    <property type="match status" value="5"/>
</dbReference>
<evidence type="ECO:0000313" key="7">
    <source>
        <dbReference type="EMBL" id="KAF2859917.1"/>
    </source>
</evidence>
<proteinExistence type="inferred from homology"/>
<dbReference type="SUPFAM" id="SSF47336">
    <property type="entry name" value="ACP-like"/>
    <property type="match status" value="6"/>
</dbReference>
<dbReference type="InterPro" id="IPR009081">
    <property type="entry name" value="PP-bd_ACP"/>
</dbReference>
<dbReference type="SUPFAM" id="SSF52777">
    <property type="entry name" value="CoA-dependent acyltransferases"/>
    <property type="match status" value="12"/>
</dbReference>
<dbReference type="Gene3D" id="3.40.50.12780">
    <property type="entry name" value="N-terminal domain of ligase-like"/>
    <property type="match status" value="3"/>
</dbReference>
<dbReference type="PANTHER" id="PTHR45527:SF1">
    <property type="entry name" value="FATTY ACID SYNTHASE"/>
    <property type="match status" value="1"/>
</dbReference>
<accession>A0A6A7BY53</accession>
<protein>
    <submittedName>
        <fullName evidence="7">Peptide synthetase</fullName>
    </submittedName>
</protein>
<dbReference type="InterPro" id="IPR010071">
    <property type="entry name" value="AA_adenyl_dom"/>
</dbReference>
<feature type="domain" description="Carrier" evidence="6">
    <location>
        <begin position="2122"/>
        <end position="2195"/>
    </location>
</feature>
<keyword evidence="8" id="KW-1185">Reference proteome</keyword>
<evidence type="ECO:0000256" key="4">
    <source>
        <dbReference type="ARBA" id="ARBA00022598"/>
    </source>
</evidence>
<dbReference type="NCBIfam" id="NF003417">
    <property type="entry name" value="PRK04813.1"/>
    <property type="match status" value="3"/>
</dbReference>
<dbReference type="InterPro" id="IPR023213">
    <property type="entry name" value="CAT-like_dom_sf"/>
</dbReference>
<dbReference type="CDD" id="cd19542">
    <property type="entry name" value="CT_NRPS-like"/>
    <property type="match status" value="2"/>
</dbReference>
<sequence length="4724" mass="523380">MTRLKPVDDMSILNCDPQRLPGPQLLQNLVAQTSKDGSAAIEHQSSAGICERLTYEQLHAISNSLAQRLHTLVSANGKVDGPLIVPCYIPQSLELYVSQLAILKAGGAFCPIVLDVPEERLRFILEDIGARVLLTVLCVRSQLPPLEDVEVISVNVSVLGASDHAPMLSVKPSDAAYVMFTSGTTGKPKGVVISHSAATQALLAHDEHIPPFSRFLQFANPTFDVSVFEIFFPLYRGCTLVSCDRRRLLNDLPGAINALNIDAAELTPSVASSLLRSRASVPSLKLLLTIGETLKKDVVEEFGGDESQPSLLYAMYGPTEATIHCTLQPASAKYMPVSNIGFPLTTVSAFIVKPSGPSSAGEAPEIVSLGDEGELAVGGHQLATGYLNRPEQTQSAFVLHPEYGRLYRTGDRAVMTPDGKIEYRGRMDAQVKLRGQRVELGEVEYAAAQTSGCQNAVAHVVGGTLVTFCVRDDEFVTANHIITSCRRWLPAFMVPTDIVFIPEVPYLPSAKVDRKALELLYADLQQRRHVKRNTDPLTASLAQKIDSLMAGVIKNSGQGPVLSLDSLSAIRLAAQLRRVGYPLLNATELLEANTVARLAKCLQKSQHEHPPAFCPAPPEMNLPSFLSATQRKSIESAYPCTPVQTSMFAETLKDSSMYCNWVLLEVDRQCTVHQLHDAVQRLSLRHELLRSGIIQAGDDLFTPHVLVWKSLSPGQIKVTKALDCEFSIRQEDETLNLCAFQIVDSSDCLLLLVRIHHALYDQWSMDVFKWELEMLLSDQALDNPTQYGDYARYYLNQSSSMPVEDTLQFWREYLQDFTLTPLPHLSARQLPRLPSKMEQCDIPLDIATCREDARSQGYSLPAVFQTAWAWLLASYSGSPDVIFGTVFSGRHVPVAGIEGIFGPCLATLPFRMDISTVRNVSELLLMAHEGNRAIQKNSIVPLAKIREACGCDPQQPLFDSLVIWQESTVAEAGPLVEEVESSDKNEFSLVLEFKPQDYGVQARATYRPDILPKQQVSTLLQQLTSVVKSIIGHTTQPVSRLLNGLDTNLLSISNPDPVSCAPSEGLTATLENVAKKHADSTALIFASKIREDGLSTSEMAYSQLSKYSNRLANFLCSKGVQPGDLVCICMDKSLDLYISILAVVKAGGGYLPLTPDTPQGRIQRIMDQASVKLTLCDDGSTHLFELLPNDQVINLDKVNTEAQLELCPNVEVAGSHPAYTIFTSGSTGQPKGVTVTRSNLAGNLAVLAKVYKVYAGDRLLQACSQAFDVSVFEIFFALTTGMSLCSATKEEIYHDLELGIRQLGITHLSLTPTTAALVDPENVPGVRFLVTAGEGVTEVVKRKWAGHGLHQGYGPSETTNICTVNMDMKPDEVLGAIGPPLQNTSAFVISYDDELSMLPQGALGEFAFGGEQVFRGYLGREDLNLSKITHHAVYGRLYRSGDTGRILHDGTLLIAGRMDDQVKIRGNRIELSEIDAIVHEDDVVKDCITVVQDAPGVGKRLITFWTLQSSHSTAETVEVAECDRQIISRLFGCLGSSLPSYMVPEMLIPVTKLPFTSQGKRDKRLLLNLLNTSNLNAAHYSWNIDTSDEDTECSPMESQLMEALSDTLNASIDNFTKSTSFFALGLNSLNAISFSKAIEKQLGQRVSIASILKHASAGRLARALSEAAPKTDSMTNGSHAALLPDEVMQSVHKVSQSAERVLPCTPLQEAMLSATLSKGPNAYANKTVFHVHGDVERLKMAWEKLMERHEILRTCFVATDALSHPFVQVILPSKTLPWVSIPGTSQQLKMTMSEPFMIEVQTASSPATLTLHMHHAIYDGLSMEVVLNEAEALYQCEELQPAPTVDSYLLEMQAQNSTEALQFWKERFEDFQPMPSRPKPTAGPHSTQVISKDLTGLRPKVDTFCRRHNATPLTVFQAAWSKVLGSALDVKDLCFGNVVSGRTLGLPGLDRLVAPCFNTIPIRIDLAKCRTNLQIIKYFQTYNLDASRYQLTALRRIQSITKSPNLHLFNSLVLFQPSNTNLNSNIWEKVNDEGEMDVPLVLEVVPGNDDYIVTLHCMQHDELGVDLLEATIAAVHEILDFPSGSTSSFGTHNADITAGKLKFAGVLSSNIQTQPSSDKSWSSLEEDIRDTLAHFSRTDARHIEKQTSIYRLGLDSLSAVQFASQLRKRGMNLDASDVIECQTVAAIAQKISQQPCNGQTESNALTSKRYKIPTSKSVDAVLPCTSVQIGMLVQSIRTNGKLYVNHLTWKLPDNISVDALRRAFRELQKKHPMLRTGFYQVEDAQQPFQMGLHPLESVAVPVEERGEDKELLGENIVRNLQNVAWSVSIYKDSGAEYMLLSIHHALYDAESLQMLLADFSAVLAGQSLEQLEIVPILQATFGDAPSDSSAFWRETMQDAKLVKFPNLHPNTDICSRLRRFSHPSEISTLKLQEYCRHNEVTIQAVGQGLWAQLLAAYAGEETVTFGTIFSTRSPSKSHQTLFPAMISIPVVCKVEGSTADVVRSMVKYNAASYRHRLTPLVDIQHYAGSPREALFDTVFVYQKSSSMEAGLDWERVDETSNVEYTVSFELETPTDGKTLIHLTVDGQRVPDQHAQILLLQYNHLLRQLVRSEQSSHPLDLYSMLPPKVHSIPSKATFIHDFVTESAAKHPDRVALYFVSDANCSEVSHWTYNQLDRRGNQLAQLLRQHGIAAGSIVAARMDKCPEASITFLGISKAGCSFLVLDPNLPESRQQFILEDSGARILLLSGEQAGQWAPDGIPTLHIVESELFNLSEEPVEVGLADGNATAYCLYTSGTTGTPKGCELTHENTIQAMMAFQRLFAGHWTDKSRWFQFASYWFDVSVLEHFWSWSVGIAVVGAPRDIVLDDITSFMRRMQITHIDLTPSLARLVDPKEVPSMHNGVFITGGEALKQEIIDAWGPYKTVCNGYGPTEATIGVTMNPFIGTNAKPSNIGPQFDNVGSLVLRPGTDEPVLRGGLGELCVSGKLVGRGYLNRQELTAKAFPFLDRYKKKVYRTGDLVRMLHDGSFEFVGRKDTQAKLRGQRLEVTEVDHVVKRSSDQIAEVISMVVKGRSEQLVSFITPGAARAGGSLEELQLNEDIRQLVETARQACYDRLPGYMVPTHILPVNFMPLTANNKIDSKRLVALFQDPDRKQLEQGNGDGRPMNDQERQIWEAAAKLLSIEESVDNRNANLFSLGLSSVSAISFATMLKRKGFEAANVALILHNPTIRGLASALSTNRDQQNSATNQTALSMAAFSQRLKPNISRALTLPDDEIEAIVPCTPLQEGLIIESLRSPLKAYFNEYWYRAEEINLDQLQRAVQTITRGIQLLRAVFVETDDGFVQVIRRHQEIHIEVLTDEQVSEARSQWLQENDSNLLQPIKVVFVRAVEPRLHFFVHHAIYDGISWQLLLHCLYEAYNDKEPEYGPKFTDALAHGPLQRPQGAKSFWQGRLDTFEAVSLVNGQDKTTVSVTKCIEMGDLEAGRKQLNVSHQALLQGCFEVTLKHHFPRAQLYGQVVSGRSIDFANADRVIGPLFNTLPCGVSDLANSSWADTIERINEDNIATLPYQHVPLRNIRKWCGWHLGQILDVLFVFQHQAGSNWLPEIEQPANAEYPLAFEISLCTDGTLQLVLVAQRCMVDAKELEAMAETFKMALQAATTSLNDKISNSVQVPKSQAIVGSKPKPVQPSSGTGSFEWSPLALALRRIIAQLAQVEEDTVGDDATIFSLGLDSIDAVKLASRAKREGVHITVSKLLQAQTIPKILAEAHNKPCGSKRAANNSLEHIERQLTESFLPNLPNEPAIERILPATPGQEALIADMIQSEWQNYYNHDILQLSQDTDLDRLLAAWQNVVEQSPILRTGFVQVTDPTLDQTFTQVIYKPWELKIRTLSIPSQADLARHLDRITNSVRHQRQALPLFRVTIAKTKNECYCIVSLAHAQYDGHSLSLLHEDVHRAYQDNLSPRPSNDNVIREALLSANDEARNFWKNALSGASPTPFPRMASCSPQRSHKICSTTAYVAREFCQAQGISLQSLAQTCWALEVAQYTHSLEVIYGVVFACRDDEESEKTMFPLMNTVPVRTFLHGSRAEMVQYMQKLLNDLRPFKRMPLRAIQAGLPRLFDTLFLYQHDVGGQNDELYRSVGGSSSVEFPVAFEIEVVGEELLIRCACRESMLDERGMEMLLDRFDGLLASVIESPEEPTVEVFGRKARICNLPEFELKDASRVEAESGQDDKLEGISSTGEQIRNVLAQVSKVPAEKISADTTIERIGIDSISAIKVAGLLRKQNVHLSVSQIVRFKTIARMAHVADQGGSSFAPAFDPTLSTTAAEKIAEAANLNPGEIETVYPATTGQAYMLSVWAKSNGSLFYPTFRYKLKRSFPPQQVLNAWEQLVAIRPILRTIFHTHQDEVYQIILKHQPKNPMATLHPEGNEIHLKIHHALYDAVSLHLLIQDYAAILSDRPLPPTPLHERDLLSLQHSPTSKYSRQKFYKTYLSNFQPTYLPQPLPRHSRTEIFSPNLLHTGKIASLAKRKDLMIQSIIFAAWAKIYSHLTGGREVVLGIYLSNRSQIHGMEELRFPTLGFVPLRVREPTRALGEVAREVADDLGRLGDGANAFVGLNEVWEWTGVKVDGFVNFLRVPEHEDGERWIVSVEEKRVGYEKVVGSPEPGEGGVLDVDTEGVLFSVDVEFAINKHGGLDVGLFCPEEMVGLERGIEAVDELRRVLQMMEC</sequence>
<feature type="domain" description="Carrier" evidence="6">
    <location>
        <begin position="4236"/>
        <end position="4309"/>
    </location>
</feature>
<dbReference type="FunFam" id="3.30.300.30:FF:000033">
    <property type="entry name" value="Nonribosomal siderophore peptide synthase SidC"/>
    <property type="match status" value="1"/>
</dbReference>
<evidence type="ECO:0000256" key="3">
    <source>
        <dbReference type="ARBA" id="ARBA00022553"/>
    </source>
</evidence>
<dbReference type="InterPro" id="IPR006162">
    <property type="entry name" value="Ppantetheine_attach_site"/>
</dbReference>
<evidence type="ECO:0000256" key="1">
    <source>
        <dbReference type="ARBA" id="ARBA00004924"/>
    </source>
</evidence>
<feature type="domain" description="Carrier" evidence="6">
    <location>
        <begin position="3696"/>
        <end position="3769"/>
    </location>
</feature>
<keyword evidence="4" id="KW-0436">Ligase</keyword>
<reference evidence="7" key="1">
    <citation type="journal article" date="2020" name="Stud. Mycol.">
        <title>101 Dothideomycetes genomes: a test case for predicting lifestyles and emergence of pathogens.</title>
        <authorList>
            <person name="Haridas S."/>
            <person name="Albert R."/>
            <person name="Binder M."/>
            <person name="Bloem J."/>
            <person name="Labutti K."/>
            <person name="Salamov A."/>
            <person name="Andreopoulos B."/>
            <person name="Baker S."/>
            <person name="Barry K."/>
            <person name="Bills G."/>
            <person name="Bluhm B."/>
            <person name="Cannon C."/>
            <person name="Castanera R."/>
            <person name="Culley D."/>
            <person name="Daum C."/>
            <person name="Ezra D."/>
            <person name="Gonzalez J."/>
            <person name="Henrissat B."/>
            <person name="Kuo A."/>
            <person name="Liang C."/>
            <person name="Lipzen A."/>
            <person name="Lutzoni F."/>
            <person name="Magnuson J."/>
            <person name="Mondo S."/>
            <person name="Nolan M."/>
            <person name="Ohm R."/>
            <person name="Pangilinan J."/>
            <person name="Park H.-J."/>
            <person name="Ramirez L."/>
            <person name="Alfaro M."/>
            <person name="Sun H."/>
            <person name="Tritt A."/>
            <person name="Yoshinaga Y."/>
            <person name="Zwiers L.-H."/>
            <person name="Turgeon B."/>
            <person name="Goodwin S."/>
            <person name="Spatafora J."/>
            <person name="Crous P."/>
            <person name="Grigoriev I."/>
        </authorList>
    </citation>
    <scope>NUCLEOTIDE SEQUENCE</scope>
    <source>
        <strain evidence="7">CBS 480.64</strain>
    </source>
</reference>
<dbReference type="Pfam" id="PF00501">
    <property type="entry name" value="AMP-binding"/>
    <property type="match status" value="3"/>
</dbReference>
<dbReference type="SMART" id="SM00823">
    <property type="entry name" value="PKS_PP"/>
    <property type="match status" value="5"/>
</dbReference>
<dbReference type="PROSITE" id="PS50075">
    <property type="entry name" value="CARRIER"/>
    <property type="match status" value="5"/>
</dbReference>
<dbReference type="InterPro" id="IPR020806">
    <property type="entry name" value="PKS_PP-bd"/>
</dbReference>
<dbReference type="CDD" id="cd05918">
    <property type="entry name" value="A_NRPS_SidN3_like"/>
    <property type="match status" value="2"/>
</dbReference>
<gene>
    <name evidence="7" type="ORF">K470DRAFT_258442</name>
</gene>
<dbReference type="EMBL" id="MU005987">
    <property type="protein sequence ID" value="KAF2859917.1"/>
    <property type="molecule type" value="Genomic_DNA"/>
</dbReference>
<evidence type="ECO:0000256" key="5">
    <source>
        <dbReference type="ARBA" id="ARBA00029454"/>
    </source>
</evidence>
<organism evidence="7 8">
    <name type="scientific">Piedraia hortae CBS 480.64</name>
    <dbReference type="NCBI Taxonomy" id="1314780"/>
    <lineage>
        <taxon>Eukaryota</taxon>
        <taxon>Fungi</taxon>
        <taxon>Dikarya</taxon>
        <taxon>Ascomycota</taxon>
        <taxon>Pezizomycotina</taxon>
        <taxon>Dothideomycetes</taxon>
        <taxon>Dothideomycetidae</taxon>
        <taxon>Capnodiales</taxon>
        <taxon>Piedraiaceae</taxon>
        <taxon>Piedraia</taxon>
    </lineage>
</organism>
<dbReference type="GO" id="GO:0031177">
    <property type="term" value="F:phosphopantetheine binding"/>
    <property type="evidence" value="ECO:0007669"/>
    <property type="project" value="InterPro"/>
</dbReference>
<dbReference type="InterPro" id="IPR042099">
    <property type="entry name" value="ANL_N_sf"/>
</dbReference>
<dbReference type="PROSITE" id="PS00455">
    <property type="entry name" value="AMP_BINDING"/>
    <property type="match status" value="1"/>
</dbReference>
<keyword evidence="2" id="KW-0596">Phosphopantetheine</keyword>
<comment type="pathway">
    <text evidence="1">Siderophore biosynthesis.</text>
</comment>
<dbReference type="FunFam" id="3.40.50.12780:FF:000024">
    <property type="entry name" value="Nonribosomal siderophore peptide synthase SidC"/>
    <property type="match status" value="2"/>
</dbReference>
<dbReference type="Gene3D" id="3.30.559.30">
    <property type="entry name" value="Nonribosomal peptide synthetase, condensation domain"/>
    <property type="match status" value="6"/>
</dbReference>
<dbReference type="Gene3D" id="1.10.1200.10">
    <property type="entry name" value="ACP-like"/>
    <property type="match status" value="5"/>
</dbReference>
<dbReference type="NCBIfam" id="TIGR01733">
    <property type="entry name" value="AA-adenyl-dom"/>
    <property type="match status" value="3"/>
</dbReference>
<dbReference type="InterPro" id="IPR000873">
    <property type="entry name" value="AMP-dep_synth/lig_dom"/>
</dbReference>
<dbReference type="GO" id="GO:0010106">
    <property type="term" value="P:cellular response to iron ion starvation"/>
    <property type="evidence" value="ECO:0007669"/>
    <property type="project" value="UniProtKB-ARBA"/>
</dbReference>
<dbReference type="GO" id="GO:0031169">
    <property type="term" value="P:ferrichrome biosynthetic process"/>
    <property type="evidence" value="ECO:0007669"/>
    <property type="project" value="UniProtKB-ARBA"/>
</dbReference>
<dbReference type="PROSITE" id="PS00012">
    <property type="entry name" value="PHOSPHOPANTETHEINE"/>
    <property type="match status" value="2"/>
</dbReference>
<feature type="domain" description="Carrier" evidence="6">
    <location>
        <begin position="1591"/>
        <end position="1668"/>
    </location>
</feature>
<dbReference type="Proteomes" id="UP000799421">
    <property type="component" value="Unassembled WGS sequence"/>
</dbReference>
<evidence type="ECO:0000256" key="2">
    <source>
        <dbReference type="ARBA" id="ARBA00022450"/>
    </source>
</evidence>
<dbReference type="OrthoDB" id="416786at2759"/>
<dbReference type="GO" id="GO:0043041">
    <property type="term" value="P:amino acid activation for nonribosomal peptide biosynthetic process"/>
    <property type="evidence" value="ECO:0007669"/>
    <property type="project" value="TreeGrafter"/>
</dbReference>
<dbReference type="Gene3D" id="3.30.300.30">
    <property type="match status" value="3"/>
</dbReference>
<dbReference type="InterPro" id="IPR020845">
    <property type="entry name" value="AMP-binding_CS"/>
</dbReference>
<dbReference type="SUPFAM" id="SSF56801">
    <property type="entry name" value="Acetyl-CoA synthetase-like"/>
    <property type="match status" value="3"/>
</dbReference>
<evidence type="ECO:0000313" key="8">
    <source>
        <dbReference type="Proteomes" id="UP000799421"/>
    </source>
</evidence>
<comment type="similarity">
    <text evidence="5">Belongs to the NRP synthetase family.</text>
</comment>
<dbReference type="GO" id="GO:0016874">
    <property type="term" value="F:ligase activity"/>
    <property type="evidence" value="ECO:0007669"/>
    <property type="project" value="UniProtKB-KW"/>
</dbReference>
<dbReference type="Pfam" id="PF00668">
    <property type="entry name" value="Condensation"/>
    <property type="match status" value="5"/>
</dbReference>
<dbReference type="InterPro" id="IPR045851">
    <property type="entry name" value="AMP-bd_C_sf"/>
</dbReference>
<keyword evidence="3" id="KW-0597">Phosphoprotein</keyword>
<evidence type="ECO:0000259" key="6">
    <source>
        <dbReference type="PROSITE" id="PS50075"/>
    </source>
</evidence>
<dbReference type="GO" id="GO:0005737">
    <property type="term" value="C:cytoplasm"/>
    <property type="evidence" value="ECO:0007669"/>
    <property type="project" value="TreeGrafter"/>
</dbReference>